<accession>A0A316V717</accession>
<evidence type="ECO:0000313" key="4">
    <source>
        <dbReference type="Proteomes" id="UP000245771"/>
    </source>
</evidence>
<dbReference type="InterPro" id="IPR051276">
    <property type="entry name" value="Saccharopine_DH-like_oxidrdct"/>
</dbReference>
<feature type="domain" description="Saccharopine dehydrogenase NADP binding" evidence="2">
    <location>
        <begin position="14"/>
        <end position="139"/>
    </location>
</feature>
<dbReference type="Pfam" id="PF03435">
    <property type="entry name" value="Sacchrp_dh_NADP"/>
    <property type="match status" value="1"/>
</dbReference>
<comment type="similarity">
    <text evidence="1">Belongs to the saccharopine dehydrogenase family.</text>
</comment>
<protein>
    <recommendedName>
        <fullName evidence="2">Saccharopine dehydrogenase NADP binding domain-containing protein</fullName>
    </recommendedName>
</protein>
<evidence type="ECO:0000259" key="2">
    <source>
        <dbReference type="Pfam" id="PF03435"/>
    </source>
</evidence>
<dbReference type="GO" id="GO:0005886">
    <property type="term" value="C:plasma membrane"/>
    <property type="evidence" value="ECO:0007669"/>
    <property type="project" value="TreeGrafter"/>
</dbReference>
<evidence type="ECO:0000313" key="3">
    <source>
        <dbReference type="EMBL" id="PWN31255.1"/>
    </source>
</evidence>
<dbReference type="SUPFAM" id="SSF51735">
    <property type="entry name" value="NAD(P)-binding Rossmann-fold domains"/>
    <property type="match status" value="1"/>
</dbReference>
<name>A0A316V717_9BASI</name>
<dbReference type="PANTHER" id="PTHR12286">
    <property type="entry name" value="SACCHAROPINE DEHYDROGENASE-LIKE OXIDOREDUCTASE"/>
    <property type="match status" value="1"/>
</dbReference>
<evidence type="ECO:0000256" key="1">
    <source>
        <dbReference type="ARBA" id="ARBA00038048"/>
    </source>
</evidence>
<dbReference type="OrthoDB" id="10268090at2759"/>
<dbReference type="InterPro" id="IPR005097">
    <property type="entry name" value="Sacchrp_dh_NADP-bd"/>
</dbReference>
<dbReference type="GeneID" id="37018871"/>
<sequence length="412" mass="44860">MPPSAKQGQRTYDVVLFGATGFTGKLVATYLTSHSGKPKWAMAGRSKERLEKARKELNIDSKIGIIEAENSNSESLRNLAKQARCVINVVGPFRLLGAEELVKACIAEGTHYVDLSGETGFNESLIKNHHESAKKAGVIITPSVGLDSLPSDISTYLAVQHLKNELGAPGAEEVIVALKEAPIFSTGTVHSACDMADEDKTQLQFCDESRLATRKPVKPMSNTAAIWLPQFNAYGGGYVLSPHNVRTVYRSWSLLEDAEGKDAYGANFSYEDTLVGGSWVFSQVQNRVQNVAGLFLNNLPPIRWALRRVLPTGGGPSVSMQNRVKTDARAWARYGQKQAVSIFKAPGDPGYKMTARMISEVALATALDHDRLHPLAKEGGVLTAATTGANIICERLKKYADFEFKTETFSEP</sequence>
<dbReference type="InParanoid" id="A0A316V717"/>
<dbReference type="Gene3D" id="3.40.50.720">
    <property type="entry name" value="NAD(P)-binding Rossmann-like Domain"/>
    <property type="match status" value="1"/>
</dbReference>
<dbReference type="GO" id="GO:0005811">
    <property type="term" value="C:lipid droplet"/>
    <property type="evidence" value="ECO:0007669"/>
    <property type="project" value="TreeGrafter"/>
</dbReference>
<dbReference type="GO" id="GO:0005739">
    <property type="term" value="C:mitochondrion"/>
    <property type="evidence" value="ECO:0007669"/>
    <property type="project" value="TreeGrafter"/>
</dbReference>
<dbReference type="PANTHER" id="PTHR12286:SF5">
    <property type="entry name" value="SACCHAROPINE DEHYDROGENASE-LIKE OXIDOREDUCTASE"/>
    <property type="match status" value="1"/>
</dbReference>
<proteinExistence type="inferred from homology"/>
<keyword evidence="4" id="KW-1185">Reference proteome</keyword>
<dbReference type="Proteomes" id="UP000245771">
    <property type="component" value="Unassembled WGS sequence"/>
</dbReference>
<dbReference type="RefSeq" id="XP_025351557.1">
    <property type="nucleotide sequence ID" value="XM_025497090.1"/>
</dbReference>
<dbReference type="InterPro" id="IPR036291">
    <property type="entry name" value="NAD(P)-bd_dom_sf"/>
</dbReference>
<reference evidence="3 4" key="1">
    <citation type="journal article" date="2018" name="Mol. Biol. Evol.">
        <title>Broad Genomic Sampling Reveals a Smut Pathogenic Ancestry of the Fungal Clade Ustilaginomycotina.</title>
        <authorList>
            <person name="Kijpornyongpan T."/>
            <person name="Mondo S.J."/>
            <person name="Barry K."/>
            <person name="Sandor L."/>
            <person name="Lee J."/>
            <person name="Lipzen A."/>
            <person name="Pangilinan J."/>
            <person name="LaButti K."/>
            <person name="Hainaut M."/>
            <person name="Henrissat B."/>
            <person name="Grigoriev I.V."/>
            <person name="Spatafora J.W."/>
            <person name="Aime M.C."/>
        </authorList>
    </citation>
    <scope>NUCLEOTIDE SEQUENCE [LARGE SCALE GENOMIC DNA]</scope>
    <source>
        <strain evidence="3 4">MCA 3882</strain>
    </source>
</reference>
<dbReference type="GO" id="GO:0009247">
    <property type="term" value="P:glycolipid biosynthetic process"/>
    <property type="evidence" value="ECO:0007669"/>
    <property type="project" value="TreeGrafter"/>
</dbReference>
<gene>
    <name evidence="3" type="ORF">FA14DRAFT_140169</name>
</gene>
<dbReference type="AlphaFoldDB" id="A0A316V717"/>
<dbReference type="EMBL" id="KZ819614">
    <property type="protein sequence ID" value="PWN31255.1"/>
    <property type="molecule type" value="Genomic_DNA"/>
</dbReference>
<organism evidence="3 4">
    <name type="scientific">Meira miltonrushii</name>
    <dbReference type="NCBI Taxonomy" id="1280837"/>
    <lineage>
        <taxon>Eukaryota</taxon>
        <taxon>Fungi</taxon>
        <taxon>Dikarya</taxon>
        <taxon>Basidiomycota</taxon>
        <taxon>Ustilaginomycotina</taxon>
        <taxon>Exobasidiomycetes</taxon>
        <taxon>Exobasidiales</taxon>
        <taxon>Brachybasidiaceae</taxon>
        <taxon>Meira</taxon>
    </lineage>
</organism>